<feature type="domain" description="Bacterial surface antigen (D15)" evidence="3">
    <location>
        <begin position="124"/>
        <end position="455"/>
    </location>
</feature>
<sequence length="481" mass="52962">MPGYDALELHKIKKSEPVRVSGISCFGLNRTKQATLLGGFDKLKDATNIEELHEAIHDGITRNNQLEIFEGIQVVLDSVDQNSDDVNVIINVKEKETTKNYSIGAEYDPKTQEVPLKAAFRLKNFLGRGDSFSLSAQGINSRVADVSLKRWRELPSLSRQWLNDIVFGGSLVVPRLFGRSSSESIGASVGTHSLTEFMSVRFTSLVIASLLNERHKISYQLESRQLKDTKKPAVTLSDEVGGEVTEQVKRSHLWPVAGPVEDLKSSITHEYRLCTLDNLVAPNNGSNLRTKLTLAGIGGNVNHALASFNYSAYKSLLKTFLVGALDLSFAHIIPTSADQNISLCDRLFERVRGYRCVGDFDRVSLEQKGGNFAMSAAAKLIMKSEKVDELLSGVSLRGQVFINAGNVVNLEGEGTKRYTEDALKQFIQDAQASFGVGLLIGLGVAKVEVNYGVPYYLTKDSFPGDHQKHFSKFSAHVTFDI</sequence>
<organism evidence="4 5">
    <name type="scientific">Acrasis kona</name>
    <dbReference type="NCBI Taxonomy" id="1008807"/>
    <lineage>
        <taxon>Eukaryota</taxon>
        <taxon>Discoba</taxon>
        <taxon>Heterolobosea</taxon>
        <taxon>Tetramitia</taxon>
        <taxon>Eutetramitia</taxon>
        <taxon>Acrasidae</taxon>
        <taxon>Acrasis</taxon>
    </lineage>
</organism>
<comment type="caution">
    <text evidence="4">The sequence shown here is derived from an EMBL/GenBank/DDBJ whole genome shotgun (WGS) entry which is preliminary data.</text>
</comment>
<dbReference type="GO" id="GO:0019867">
    <property type="term" value="C:outer membrane"/>
    <property type="evidence" value="ECO:0007669"/>
    <property type="project" value="InterPro"/>
</dbReference>
<proteinExistence type="predicted"/>
<dbReference type="InterPro" id="IPR000184">
    <property type="entry name" value="Bac_surfAg_D15"/>
</dbReference>
<comment type="subcellular location">
    <subcellularLocation>
        <location evidence="1">Membrane</location>
    </subcellularLocation>
</comment>
<name>A0AAW2ZH66_9EUKA</name>
<reference evidence="4 5" key="1">
    <citation type="submission" date="2024-03" db="EMBL/GenBank/DDBJ databases">
        <title>The Acrasis kona genome and developmental transcriptomes reveal deep origins of eukaryotic multicellular pathways.</title>
        <authorList>
            <person name="Sheikh S."/>
            <person name="Fu C.-J."/>
            <person name="Brown M.W."/>
            <person name="Baldauf S.L."/>
        </authorList>
    </citation>
    <scope>NUCLEOTIDE SEQUENCE [LARGE SCALE GENOMIC DNA]</scope>
    <source>
        <strain evidence="4 5">ATCC MYA-3509</strain>
    </source>
</reference>
<evidence type="ECO:0000313" key="4">
    <source>
        <dbReference type="EMBL" id="KAL0487987.1"/>
    </source>
</evidence>
<evidence type="ECO:0000259" key="3">
    <source>
        <dbReference type="Pfam" id="PF01103"/>
    </source>
</evidence>
<evidence type="ECO:0000256" key="2">
    <source>
        <dbReference type="ARBA" id="ARBA00023136"/>
    </source>
</evidence>
<dbReference type="AlphaFoldDB" id="A0AAW2ZH66"/>
<accession>A0AAW2ZH66</accession>
<dbReference type="EMBL" id="JAOPGA020001391">
    <property type="protein sequence ID" value="KAL0487987.1"/>
    <property type="molecule type" value="Genomic_DNA"/>
</dbReference>
<evidence type="ECO:0000313" key="5">
    <source>
        <dbReference type="Proteomes" id="UP001431209"/>
    </source>
</evidence>
<keyword evidence="2" id="KW-0472">Membrane</keyword>
<dbReference type="Gene3D" id="2.40.160.50">
    <property type="entry name" value="membrane protein fhac: a member of the omp85/tpsb transporter family"/>
    <property type="match status" value="1"/>
</dbReference>
<gene>
    <name evidence="4" type="ORF">AKO1_008888</name>
</gene>
<dbReference type="Proteomes" id="UP001431209">
    <property type="component" value="Unassembled WGS sequence"/>
</dbReference>
<protein>
    <submittedName>
        <fullName evidence="4">Sorting and assembly machinery component 50</fullName>
    </submittedName>
</protein>
<evidence type="ECO:0000256" key="1">
    <source>
        <dbReference type="ARBA" id="ARBA00004370"/>
    </source>
</evidence>
<dbReference type="Pfam" id="PF01103">
    <property type="entry name" value="Omp85"/>
    <property type="match status" value="1"/>
</dbReference>
<keyword evidence="5" id="KW-1185">Reference proteome</keyword>